<proteinExistence type="inferred from homology"/>
<comment type="catalytic activity">
    <reaction evidence="6">
        <text>a 4-saturated-(3S)-3-hydroxyacyl-CoA = a (3E)-enoyl-CoA + H2O</text>
        <dbReference type="Rhea" id="RHEA:20724"/>
        <dbReference type="ChEBI" id="CHEBI:15377"/>
        <dbReference type="ChEBI" id="CHEBI:58521"/>
        <dbReference type="ChEBI" id="CHEBI:137480"/>
        <dbReference type="EC" id="4.2.1.17"/>
    </reaction>
</comment>
<dbReference type="EMBL" id="LZLG01000066">
    <property type="protein sequence ID" value="OBJ60779.1"/>
    <property type="molecule type" value="Genomic_DNA"/>
</dbReference>
<dbReference type="InterPro" id="IPR018376">
    <property type="entry name" value="Enoyl-CoA_hyd/isom_CS"/>
</dbReference>
<dbReference type="GO" id="GO:0006631">
    <property type="term" value="P:fatty acid metabolic process"/>
    <property type="evidence" value="ECO:0007669"/>
    <property type="project" value="UniProtKB-KW"/>
</dbReference>
<reference evidence="8 9" key="1">
    <citation type="submission" date="2016-06" db="EMBL/GenBank/DDBJ databases">
        <authorList>
            <person name="Sutton G."/>
            <person name="Brinkac L."/>
            <person name="Sanka R."/>
            <person name="Adams M."/>
            <person name="Lau E."/>
            <person name="Garcia-Basteiro A."/>
            <person name="Lopez-Varela E."/>
            <person name="Palencia S."/>
        </authorList>
    </citation>
    <scope>NUCLEOTIDE SEQUENCE [LARGE SCALE GENOMIC DNA]</scope>
    <source>
        <strain evidence="8 9">1164983.0</strain>
    </source>
</reference>
<dbReference type="InterPro" id="IPR001753">
    <property type="entry name" value="Enoyl-CoA_hydra/iso"/>
</dbReference>
<dbReference type="PROSITE" id="PS00166">
    <property type="entry name" value="ENOYL_COA_HYDRATASE"/>
    <property type="match status" value="1"/>
</dbReference>
<dbReference type="NCBIfam" id="NF006100">
    <property type="entry name" value="PRK08252.1"/>
    <property type="match status" value="1"/>
</dbReference>
<comment type="caution">
    <text evidence="8">The sequence shown here is derived from an EMBL/GenBank/DDBJ whole genome shotgun (WGS) entry which is preliminary data.</text>
</comment>
<comment type="similarity">
    <text evidence="2 7">Belongs to the enoyl-CoA hydratase/isomerase family.</text>
</comment>
<keyword evidence="3" id="KW-0276">Fatty acid metabolism</keyword>
<dbReference type="Pfam" id="PF00378">
    <property type="entry name" value="ECH_1"/>
    <property type="match status" value="1"/>
</dbReference>
<protein>
    <submittedName>
        <fullName evidence="8">Enoyl-CoA hydratase</fullName>
    </submittedName>
</protein>
<name>A0A853M460_9MYCO</name>
<dbReference type="RefSeq" id="WP_065052198.1">
    <property type="nucleotide sequence ID" value="NZ_LZKW01000092.1"/>
</dbReference>
<evidence type="ECO:0000313" key="8">
    <source>
        <dbReference type="EMBL" id="OBJ60779.1"/>
    </source>
</evidence>
<dbReference type="InterPro" id="IPR014748">
    <property type="entry name" value="Enoyl-CoA_hydra_C"/>
</dbReference>
<dbReference type="Gene3D" id="1.10.12.10">
    <property type="entry name" value="Lyase 2-enoyl-coa Hydratase, Chain A, domain 2"/>
    <property type="match status" value="1"/>
</dbReference>
<dbReference type="InterPro" id="IPR029045">
    <property type="entry name" value="ClpP/crotonase-like_dom_sf"/>
</dbReference>
<accession>A0A853M460</accession>
<evidence type="ECO:0000256" key="6">
    <source>
        <dbReference type="ARBA" id="ARBA00023717"/>
    </source>
</evidence>
<dbReference type="PANTHER" id="PTHR43802:SF1">
    <property type="entry name" value="IP11341P-RELATED"/>
    <property type="match status" value="1"/>
</dbReference>
<gene>
    <name evidence="8" type="ORF">A5628_06950</name>
</gene>
<dbReference type="PANTHER" id="PTHR43802">
    <property type="entry name" value="ENOYL-COA HYDRATASE"/>
    <property type="match status" value="1"/>
</dbReference>
<dbReference type="Proteomes" id="UP000093894">
    <property type="component" value="Unassembled WGS sequence"/>
</dbReference>
<keyword evidence="4" id="KW-0443">Lipid metabolism</keyword>
<dbReference type="CDD" id="cd06558">
    <property type="entry name" value="crotonase-like"/>
    <property type="match status" value="1"/>
</dbReference>
<evidence type="ECO:0000256" key="4">
    <source>
        <dbReference type="ARBA" id="ARBA00023098"/>
    </source>
</evidence>
<evidence type="ECO:0000313" key="9">
    <source>
        <dbReference type="Proteomes" id="UP000093894"/>
    </source>
</evidence>
<organism evidence="8 9">
    <name type="scientific">Mycobacterium colombiense</name>
    <dbReference type="NCBI Taxonomy" id="339268"/>
    <lineage>
        <taxon>Bacteria</taxon>
        <taxon>Bacillati</taxon>
        <taxon>Actinomycetota</taxon>
        <taxon>Actinomycetes</taxon>
        <taxon>Mycobacteriales</taxon>
        <taxon>Mycobacteriaceae</taxon>
        <taxon>Mycobacterium</taxon>
        <taxon>Mycobacterium avium complex (MAC)</taxon>
    </lineage>
</organism>
<sequence length="263" mass="27754">MTTLPSTDGEEPELIVEIVPPLLILKINRSFARNAMTKAIAEDIASALDTLDSSPDLAVAVITGLGGNFCAGMDLKQFAAGELPKVPGRGFAGFVEAPPRKPIIAAVEGWALGGGFELVLACDLGVAGRSAKFGLPEVKRGLIARAGGAVRLPRRIPRAAALEILMTGEPISAEQASRFGLLNRVVDDGQALQAAVDLARTIAANAPLAVQGVKQLVNESASWPDGEIFIRQVPITDSVFNSRDAEEGRKAFAEKRLPLWQGR</sequence>
<comment type="catalytic activity">
    <reaction evidence="5">
        <text>a (3S)-3-hydroxyacyl-CoA = a (2E)-enoyl-CoA + H2O</text>
        <dbReference type="Rhea" id="RHEA:16105"/>
        <dbReference type="ChEBI" id="CHEBI:15377"/>
        <dbReference type="ChEBI" id="CHEBI:57318"/>
        <dbReference type="ChEBI" id="CHEBI:58856"/>
        <dbReference type="EC" id="4.2.1.17"/>
    </reaction>
</comment>
<evidence type="ECO:0000256" key="3">
    <source>
        <dbReference type="ARBA" id="ARBA00022832"/>
    </source>
</evidence>
<dbReference type="SUPFAM" id="SSF52096">
    <property type="entry name" value="ClpP/crotonase"/>
    <property type="match status" value="1"/>
</dbReference>
<dbReference type="AlphaFoldDB" id="A0A853M460"/>
<dbReference type="Gene3D" id="3.90.226.10">
    <property type="entry name" value="2-enoyl-CoA Hydratase, Chain A, domain 1"/>
    <property type="match status" value="1"/>
</dbReference>
<evidence type="ECO:0000256" key="1">
    <source>
        <dbReference type="ARBA" id="ARBA00002994"/>
    </source>
</evidence>
<dbReference type="GO" id="GO:0004300">
    <property type="term" value="F:enoyl-CoA hydratase activity"/>
    <property type="evidence" value="ECO:0007669"/>
    <property type="project" value="UniProtKB-EC"/>
</dbReference>
<comment type="function">
    <text evidence="1">Could possibly oxidize fatty acids using specific components.</text>
</comment>
<evidence type="ECO:0000256" key="7">
    <source>
        <dbReference type="RuleBase" id="RU003707"/>
    </source>
</evidence>
<evidence type="ECO:0000256" key="5">
    <source>
        <dbReference type="ARBA" id="ARBA00023709"/>
    </source>
</evidence>
<evidence type="ECO:0000256" key="2">
    <source>
        <dbReference type="ARBA" id="ARBA00005254"/>
    </source>
</evidence>